<dbReference type="Pfam" id="PF07690">
    <property type="entry name" value="MFS_1"/>
    <property type="match status" value="1"/>
</dbReference>
<dbReference type="Proteomes" id="UP000823894">
    <property type="component" value="Unassembled WGS sequence"/>
</dbReference>
<feature type="transmembrane region" description="Helical" evidence="7">
    <location>
        <begin position="251"/>
        <end position="268"/>
    </location>
</feature>
<evidence type="ECO:0000256" key="7">
    <source>
        <dbReference type="SAM" id="Phobius"/>
    </source>
</evidence>
<sequence>MTEKREYQKTLTACCLGFVTQAIAANFAPLLFLTFQNTYGISLEKITLIPVVFYLIQLLIDLGATKFADKIGYRICVVTSQVVSAAGLVLLAVLPEILPVPFLGILIAVVFYAVGSGLVEVLVSPIVEACPFENKDRRMSLLHSFYCWGAVGVILGSTLFFAMFGIENWRILTLIWSLIPLVNVFQFLTCPMEHLVEDGESLPLRSLLRMPLLWVMILLMVCSGASEATMAQWASAFTESALGVSKTVGDLAGPCLFAVFMGISRMLYGKMSEKLNLTKTMLLSGMLCAACYLMAALSPLPILGLAGCALCGFSVGIMWPGTISLSSQACPKGGTAMFAFLALAGDFGSTVSPAMVGSFSELAGGNLKIGLLAAAIFPILLVGRLLVLNRRMKYFHPKFA</sequence>
<keyword evidence="5 7" id="KW-1133">Transmembrane helix</keyword>
<dbReference type="InterPro" id="IPR020846">
    <property type="entry name" value="MFS_dom"/>
</dbReference>
<feature type="transmembrane region" description="Helical" evidence="7">
    <location>
        <begin position="369"/>
        <end position="388"/>
    </location>
</feature>
<proteinExistence type="inferred from homology"/>
<feature type="transmembrane region" description="Helical" evidence="7">
    <location>
        <begin position="71"/>
        <end position="94"/>
    </location>
</feature>
<keyword evidence="6 7" id="KW-0472">Membrane</keyword>
<gene>
    <name evidence="9" type="ORF">H9757_12170</name>
</gene>
<feature type="transmembrane region" description="Helical" evidence="7">
    <location>
        <begin position="303"/>
        <end position="325"/>
    </location>
</feature>
<comment type="subcellular location">
    <subcellularLocation>
        <location evidence="1">Cell membrane</location>
        <topology evidence="1">Multi-pass membrane protein</topology>
    </subcellularLocation>
</comment>
<evidence type="ECO:0000313" key="9">
    <source>
        <dbReference type="EMBL" id="HJC39792.1"/>
    </source>
</evidence>
<feature type="transmembrane region" description="Helical" evidence="7">
    <location>
        <begin position="211"/>
        <end position="231"/>
    </location>
</feature>
<evidence type="ECO:0000313" key="10">
    <source>
        <dbReference type="Proteomes" id="UP000823894"/>
    </source>
</evidence>
<dbReference type="SUPFAM" id="SSF103473">
    <property type="entry name" value="MFS general substrate transporter"/>
    <property type="match status" value="1"/>
</dbReference>
<reference evidence="9" key="1">
    <citation type="journal article" date="2021" name="PeerJ">
        <title>Extensive microbial diversity within the chicken gut microbiome revealed by metagenomics and culture.</title>
        <authorList>
            <person name="Gilroy R."/>
            <person name="Ravi A."/>
            <person name="Getino M."/>
            <person name="Pursley I."/>
            <person name="Horton D.L."/>
            <person name="Alikhan N.F."/>
            <person name="Baker D."/>
            <person name="Gharbi K."/>
            <person name="Hall N."/>
            <person name="Watson M."/>
            <person name="Adriaenssens E.M."/>
            <person name="Foster-Nyarko E."/>
            <person name="Jarju S."/>
            <person name="Secka A."/>
            <person name="Antonio M."/>
            <person name="Oren A."/>
            <person name="Chaudhuri R.R."/>
            <person name="La Ragione R."/>
            <person name="Hildebrand F."/>
            <person name="Pallen M.J."/>
        </authorList>
    </citation>
    <scope>NUCLEOTIDE SEQUENCE</scope>
    <source>
        <strain evidence="9">ChiGjej1B1-1692</strain>
    </source>
</reference>
<feature type="domain" description="Major facilitator superfamily (MFS) profile" evidence="8">
    <location>
        <begin position="10"/>
        <end position="392"/>
    </location>
</feature>
<feature type="transmembrane region" description="Helical" evidence="7">
    <location>
        <begin position="171"/>
        <end position="190"/>
    </location>
</feature>
<dbReference type="InterPro" id="IPR011701">
    <property type="entry name" value="MFS"/>
</dbReference>
<dbReference type="EMBL" id="DWWK01000199">
    <property type="protein sequence ID" value="HJC39792.1"/>
    <property type="molecule type" value="Genomic_DNA"/>
</dbReference>
<evidence type="ECO:0000259" key="8">
    <source>
        <dbReference type="PROSITE" id="PS50850"/>
    </source>
</evidence>
<evidence type="ECO:0000256" key="6">
    <source>
        <dbReference type="ARBA" id="ARBA00023136"/>
    </source>
</evidence>
<feature type="transmembrane region" description="Helical" evidence="7">
    <location>
        <begin position="48"/>
        <end position="64"/>
    </location>
</feature>
<name>A0A9D2SYI6_9FIRM</name>
<organism evidence="9 10">
    <name type="scientific">Candidatus Mediterraneibacter faecigallinarum</name>
    <dbReference type="NCBI Taxonomy" id="2838669"/>
    <lineage>
        <taxon>Bacteria</taxon>
        <taxon>Bacillati</taxon>
        <taxon>Bacillota</taxon>
        <taxon>Clostridia</taxon>
        <taxon>Lachnospirales</taxon>
        <taxon>Lachnospiraceae</taxon>
        <taxon>Mediterraneibacter</taxon>
    </lineage>
</organism>
<dbReference type="InterPro" id="IPR051788">
    <property type="entry name" value="MFS_Transporter"/>
</dbReference>
<evidence type="ECO:0000256" key="5">
    <source>
        <dbReference type="ARBA" id="ARBA00022989"/>
    </source>
</evidence>
<keyword evidence="4 7" id="KW-0812">Transmembrane</keyword>
<protein>
    <submittedName>
        <fullName evidence="9">MFS transporter</fullName>
    </submittedName>
</protein>
<reference evidence="9" key="2">
    <citation type="submission" date="2021-04" db="EMBL/GenBank/DDBJ databases">
        <authorList>
            <person name="Gilroy R."/>
        </authorList>
    </citation>
    <scope>NUCLEOTIDE SEQUENCE</scope>
    <source>
        <strain evidence="9">ChiGjej1B1-1692</strain>
    </source>
</reference>
<evidence type="ECO:0000256" key="3">
    <source>
        <dbReference type="ARBA" id="ARBA00022448"/>
    </source>
</evidence>
<dbReference type="AlphaFoldDB" id="A0A9D2SYI6"/>
<dbReference type="GO" id="GO:0022857">
    <property type="term" value="F:transmembrane transporter activity"/>
    <property type="evidence" value="ECO:0007669"/>
    <property type="project" value="InterPro"/>
</dbReference>
<feature type="transmembrane region" description="Helical" evidence="7">
    <location>
        <begin position="280"/>
        <end position="297"/>
    </location>
</feature>
<accession>A0A9D2SYI6</accession>
<evidence type="ECO:0000256" key="4">
    <source>
        <dbReference type="ARBA" id="ARBA00022692"/>
    </source>
</evidence>
<evidence type="ECO:0000256" key="2">
    <source>
        <dbReference type="ARBA" id="ARBA00008335"/>
    </source>
</evidence>
<dbReference type="GO" id="GO:0005886">
    <property type="term" value="C:plasma membrane"/>
    <property type="evidence" value="ECO:0007669"/>
    <property type="project" value="UniProtKB-SubCell"/>
</dbReference>
<dbReference type="Gene3D" id="1.20.1250.20">
    <property type="entry name" value="MFS general substrate transporter like domains"/>
    <property type="match status" value="2"/>
</dbReference>
<dbReference type="InterPro" id="IPR036259">
    <property type="entry name" value="MFS_trans_sf"/>
</dbReference>
<feature type="transmembrane region" description="Helical" evidence="7">
    <location>
        <begin position="100"/>
        <end position="124"/>
    </location>
</feature>
<comment type="caution">
    <text evidence="9">The sequence shown here is derived from an EMBL/GenBank/DDBJ whole genome shotgun (WGS) entry which is preliminary data.</text>
</comment>
<comment type="similarity">
    <text evidence="2">Belongs to the major facilitator superfamily.</text>
</comment>
<feature type="transmembrane region" description="Helical" evidence="7">
    <location>
        <begin position="337"/>
        <end position="357"/>
    </location>
</feature>
<dbReference type="PANTHER" id="PTHR23514:SF3">
    <property type="entry name" value="BYPASS OF STOP CODON PROTEIN 6"/>
    <property type="match status" value="1"/>
</dbReference>
<dbReference type="PROSITE" id="PS50850">
    <property type="entry name" value="MFS"/>
    <property type="match status" value="1"/>
</dbReference>
<dbReference type="PANTHER" id="PTHR23514">
    <property type="entry name" value="BYPASS OF STOP CODON PROTEIN 6"/>
    <property type="match status" value="1"/>
</dbReference>
<evidence type="ECO:0000256" key="1">
    <source>
        <dbReference type="ARBA" id="ARBA00004651"/>
    </source>
</evidence>
<keyword evidence="3" id="KW-0813">Transport</keyword>
<feature type="transmembrane region" description="Helical" evidence="7">
    <location>
        <begin position="145"/>
        <end position="165"/>
    </location>
</feature>